<dbReference type="InterPro" id="IPR043428">
    <property type="entry name" value="LivM-like"/>
</dbReference>
<keyword evidence="2" id="KW-1003">Cell membrane</keyword>
<accession>A0A4Q7R9I4</accession>
<dbReference type="CDD" id="cd06581">
    <property type="entry name" value="TM_PBP1_LivM_like"/>
    <property type="match status" value="1"/>
</dbReference>
<evidence type="ECO:0000313" key="7">
    <source>
        <dbReference type="EMBL" id="RZT29554.1"/>
    </source>
</evidence>
<comment type="caution">
    <text evidence="7">The sequence shown here is derived from an EMBL/GenBank/DDBJ whole genome shotgun (WGS) entry which is preliminary data.</text>
</comment>
<dbReference type="PANTHER" id="PTHR30482">
    <property type="entry name" value="HIGH-AFFINITY BRANCHED-CHAIN AMINO ACID TRANSPORT SYSTEM PERMEASE"/>
    <property type="match status" value="1"/>
</dbReference>
<feature type="transmembrane region" description="Helical" evidence="6">
    <location>
        <begin position="261"/>
        <end position="286"/>
    </location>
</feature>
<dbReference type="AlphaFoldDB" id="A0A4Q7R9I4"/>
<evidence type="ECO:0000256" key="2">
    <source>
        <dbReference type="ARBA" id="ARBA00022475"/>
    </source>
</evidence>
<dbReference type="Pfam" id="PF02653">
    <property type="entry name" value="BPD_transp_2"/>
    <property type="match status" value="1"/>
</dbReference>
<dbReference type="RefSeq" id="WP_130393655.1">
    <property type="nucleotide sequence ID" value="NZ_SGXM01000011.1"/>
</dbReference>
<feature type="transmembrane region" description="Helical" evidence="6">
    <location>
        <begin position="128"/>
        <end position="148"/>
    </location>
</feature>
<organism evidence="7 8">
    <name type="scientific">Cupriavidus agavae</name>
    <dbReference type="NCBI Taxonomy" id="1001822"/>
    <lineage>
        <taxon>Bacteria</taxon>
        <taxon>Pseudomonadati</taxon>
        <taxon>Pseudomonadota</taxon>
        <taxon>Betaproteobacteria</taxon>
        <taxon>Burkholderiales</taxon>
        <taxon>Burkholderiaceae</taxon>
        <taxon>Cupriavidus</taxon>
    </lineage>
</organism>
<evidence type="ECO:0000256" key="4">
    <source>
        <dbReference type="ARBA" id="ARBA00022989"/>
    </source>
</evidence>
<evidence type="ECO:0000313" key="8">
    <source>
        <dbReference type="Proteomes" id="UP000291078"/>
    </source>
</evidence>
<protein>
    <submittedName>
        <fullName evidence="7">Amino acid/amide ABC transporter membrane protein 2 (HAAT family)</fullName>
    </submittedName>
</protein>
<feature type="transmembrane region" description="Helical" evidence="6">
    <location>
        <begin position="293"/>
        <end position="310"/>
    </location>
</feature>
<feature type="transmembrane region" description="Helical" evidence="6">
    <location>
        <begin position="316"/>
        <end position="339"/>
    </location>
</feature>
<dbReference type="EMBL" id="SGXM01000011">
    <property type="protein sequence ID" value="RZT29554.1"/>
    <property type="molecule type" value="Genomic_DNA"/>
</dbReference>
<keyword evidence="5 6" id="KW-0472">Membrane</keyword>
<comment type="subcellular location">
    <subcellularLocation>
        <location evidence="1">Cell membrane</location>
        <topology evidence="1">Multi-pass membrane protein</topology>
    </subcellularLocation>
</comment>
<sequence length="344" mass="36025">MSGPTGQTAMAVEAKGFKEGTGMQKKVLYGLLLLGLIVAPMAGAYPVFVLKVLCFALFACAFNLLIGFTGLLSFGHAAFFGGAGYAAGHAMKVWGVTPELGLLFGTLSGAAIGYVVGSLAIRRQGIYFSMITLALAQMLFFLCLQSPFTGGEDGLQGIPRGKLFGVLSLSDDTTLYYVALVIIVAAFALIVRTVHSPFGQILKAIRENEPRAISLGYDVDRFKLLAFVISAALSGLAGSIKALVLGFGTLTDVHWSMSGSVILMTLVGGLGTLSGPVVGAFVIVALENKLGDIGSFLANLTGIGWFNALGESVTMVTGIIFVICVLTFRRGIMGELIALTSRKK</sequence>
<dbReference type="OrthoDB" id="9034298at2"/>
<dbReference type="Proteomes" id="UP000291078">
    <property type="component" value="Unassembled WGS sequence"/>
</dbReference>
<evidence type="ECO:0000256" key="6">
    <source>
        <dbReference type="SAM" id="Phobius"/>
    </source>
</evidence>
<keyword evidence="3 6" id="KW-0812">Transmembrane</keyword>
<dbReference type="PANTHER" id="PTHR30482:SF17">
    <property type="entry name" value="ABC TRANSPORTER ATP-BINDING PROTEIN"/>
    <property type="match status" value="1"/>
</dbReference>
<dbReference type="GO" id="GO:0005886">
    <property type="term" value="C:plasma membrane"/>
    <property type="evidence" value="ECO:0007669"/>
    <property type="project" value="UniProtKB-SubCell"/>
</dbReference>
<keyword evidence="4 6" id="KW-1133">Transmembrane helix</keyword>
<feature type="transmembrane region" description="Helical" evidence="6">
    <location>
        <begin position="100"/>
        <end position="121"/>
    </location>
</feature>
<dbReference type="InterPro" id="IPR001851">
    <property type="entry name" value="ABC_transp_permease"/>
</dbReference>
<feature type="transmembrane region" description="Helical" evidence="6">
    <location>
        <begin position="224"/>
        <end position="249"/>
    </location>
</feature>
<evidence type="ECO:0000256" key="3">
    <source>
        <dbReference type="ARBA" id="ARBA00022692"/>
    </source>
</evidence>
<gene>
    <name evidence="7" type="ORF">EV147_4753</name>
</gene>
<evidence type="ECO:0000256" key="5">
    <source>
        <dbReference type="ARBA" id="ARBA00023136"/>
    </source>
</evidence>
<name>A0A4Q7R9I4_9BURK</name>
<dbReference type="GO" id="GO:0015658">
    <property type="term" value="F:branched-chain amino acid transmembrane transporter activity"/>
    <property type="evidence" value="ECO:0007669"/>
    <property type="project" value="InterPro"/>
</dbReference>
<evidence type="ECO:0000256" key="1">
    <source>
        <dbReference type="ARBA" id="ARBA00004651"/>
    </source>
</evidence>
<keyword evidence="8" id="KW-1185">Reference proteome</keyword>
<feature type="transmembrane region" description="Helical" evidence="6">
    <location>
        <begin position="55"/>
        <end position="80"/>
    </location>
</feature>
<reference evidence="7 8" key="1">
    <citation type="journal article" date="2015" name="Stand. Genomic Sci.">
        <title>Genomic Encyclopedia of Bacterial and Archaeal Type Strains, Phase III: the genomes of soil and plant-associated and newly described type strains.</title>
        <authorList>
            <person name="Whitman W.B."/>
            <person name="Woyke T."/>
            <person name="Klenk H.P."/>
            <person name="Zhou Y."/>
            <person name="Lilburn T.G."/>
            <person name="Beck B.J."/>
            <person name="De Vos P."/>
            <person name="Vandamme P."/>
            <person name="Eisen J.A."/>
            <person name="Garrity G."/>
            <person name="Hugenholtz P."/>
            <person name="Kyrpides N.C."/>
        </authorList>
    </citation>
    <scope>NUCLEOTIDE SEQUENCE [LARGE SCALE GENOMIC DNA]</scope>
    <source>
        <strain evidence="7 8">ASC-9842</strain>
    </source>
</reference>
<proteinExistence type="predicted"/>
<feature type="transmembrane region" description="Helical" evidence="6">
    <location>
        <begin position="27"/>
        <end position="48"/>
    </location>
</feature>
<feature type="transmembrane region" description="Helical" evidence="6">
    <location>
        <begin position="174"/>
        <end position="194"/>
    </location>
</feature>